<feature type="compositionally biased region" description="Basic and acidic residues" evidence="3">
    <location>
        <begin position="54"/>
        <end position="63"/>
    </location>
</feature>
<accession>A0A7T0LMS2</accession>
<keyword evidence="5" id="KW-0547">Nucleotide-binding</keyword>
<feature type="domain" description="ABC transporter" evidence="4">
    <location>
        <begin position="15"/>
        <end position="44"/>
    </location>
</feature>
<protein>
    <submittedName>
        <fullName evidence="5">ATP-binding cassette domain-containing protein</fullName>
    </submittedName>
</protein>
<comment type="similarity">
    <text evidence="1">Belongs to the ABC transporter superfamily.</text>
</comment>
<dbReference type="Proteomes" id="UP000594637">
    <property type="component" value="Chromosome"/>
</dbReference>
<evidence type="ECO:0000313" key="5">
    <source>
        <dbReference type="EMBL" id="QPL06652.1"/>
    </source>
</evidence>
<gene>
    <name evidence="5" type="ORF">ID810_08395</name>
</gene>
<dbReference type="AlphaFoldDB" id="A0A7T0LMS2"/>
<dbReference type="PANTHER" id="PTHR43335:SF4">
    <property type="entry name" value="ABC TRANSPORTER, ATP-BINDING PROTEIN"/>
    <property type="match status" value="1"/>
</dbReference>
<evidence type="ECO:0000313" key="6">
    <source>
        <dbReference type="Proteomes" id="UP000594637"/>
    </source>
</evidence>
<feature type="compositionally biased region" description="Basic residues" evidence="3">
    <location>
        <begin position="43"/>
        <end position="53"/>
    </location>
</feature>
<dbReference type="PANTHER" id="PTHR43335">
    <property type="entry name" value="ABC TRANSPORTER, ATP-BINDING PROTEIN"/>
    <property type="match status" value="1"/>
</dbReference>
<dbReference type="SUPFAM" id="SSF52540">
    <property type="entry name" value="P-loop containing nucleoside triphosphate hydrolases"/>
    <property type="match status" value="1"/>
</dbReference>
<evidence type="ECO:0000256" key="1">
    <source>
        <dbReference type="ARBA" id="ARBA00005417"/>
    </source>
</evidence>
<sequence length="63" mass="6776">MHGLTRRFGSLTAVDHLDLTVSTGTVCGLLGPNGAGKSTALRACRRHGPRPHRRQDGCSRLRP</sequence>
<reference evidence="5 6" key="1">
    <citation type="submission" date="2020-11" db="EMBL/GenBank/DDBJ databases">
        <title>Actinomyces sp. ZJ750.</title>
        <authorList>
            <person name="Zhou J."/>
        </authorList>
    </citation>
    <scope>NUCLEOTIDE SEQUENCE [LARGE SCALE GENOMIC DNA]</scope>
    <source>
        <strain evidence="5 6">ZJ750</strain>
    </source>
</reference>
<evidence type="ECO:0000256" key="3">
    <source>
        <dbReference type="SAM" id="MobiDB-lite"/>
    </source>
</evidence>
<dbReference type="Pfam" id="PF00005">
    <property type="entry name" value="ABC_tran"/>
    <property type="match status" value="1"/>
</dbReference>
<proteinExistence type="inferred from homology"/>
<dbReference type="InterPro" id="IPR027417">
    <property type="entry name" value="P-loop_NTPase"/>
</dbReference>
<evidence type="ECO:0000259" key="4">
    <source>
        <dbReference type="Pfam" id="PF00005"/>
    </source>
</evidence>
<dbReference type="KEGG" id="arep:ID810_08395"/>
<organism evidence="5 6">
    <name type="scientific">Actinomyces respiraculi</name>
    <dbReference type="NCBI Taxonomy" id="2744574"/>
    <lineage>
        <taxon>Bacteria</taxon>
        <taxon>Bacillati</taxon>
        <taxon>Actinomycetota</taxon>
        <taxon>Actinomycetes</taxon>
        <taxon>Actinomycetales</taxon>
        <taxon>Actinomycetaceae</taxon>
        <taxon>Actinomyces</taxon>
    </lineage>
</organism>
<feature type="region of interest" description="Disordered" evidence="3">
    <location>
        <begin position="34"/>
        <end position="63"/>
    </location>
</feature>
<dbReference type="GO" id="GO:0005524">
    <property type="term" value="F:ATP binding"/>
    <property type="evidence" value="ECO:0007669"/>
    <property type="project" value="UniProtKB-KW"/>
</dbReference>
<keyword evidence="6" id="KW-1185">Reference proteome</keyword>
<name>A0A7T0LMS2_9ACTO</name>
<evidence type="ECO:0000256" key="2">
    <source>
        <dbReference type="ARBA" id="ARBA00022448"/>
    </source>
</evidence>
<dbReference type="InterPro" id="IPR003439">
    <property type="entry name" value="ABC_transporter-like_ATP-bd"/>
</dbReference>
<dbReference type="GO" id="GO:0016887">
    <property type="term" value="F:ATP hydrolysis activity"/>
    <property type="evidence" value="ECO:0007669"/>
    <property type="project" value="InterPro"/>
</dbReference>
<keyword evidence="2" id="KW-0813">Transport</keyword>
<dbReference type="Gene3D" id="3.40.50.300">
    <property type="entry name" value="P-loop containing nucleotide triphosphate hydrolases"/>
    <property type="match status" value="1"/>
</dbReference>
<dbReference type="EMBL" id="CP063989">
    <property type="protein sequence ID" value="QPL06652.1"/>
    <property type="molecule type" value="Genomic_DNA"/>
</dbReference>
<keyword evidence="5" id="KW-0067">ATP-binding</keyword>